<evidence type="ECO:0000259" key="1">
    <source>
        <dbReference type="Pfam" id="PF13569"/>
    </source>
</evidence>
<accession>A0A0R3LUG7</accession>
<reference evidence="3 4" key="1">
    <citation type="submission" date="2014-03" db="EMBL/GenBank/DDBJ databases">
        <title>Bradyrhizobium valentinum sp. nov., isolated from effective nodules of Lupinus mariae-josephae, a lupine endemic of basic-lime soils in Eastern Spain.</title>
        <authorList>
            <person name="Duran D."/>
            <person name="Rey L."/>
            <person name="Navarro A."/>
            <person name="Busquets A."/>
            <person name="Imperial J."/>
            <person name="Ruiz-Argueso T."/>
        </authorList>
    </citation>
    <scope>NUCLEOTIDE SEQUENCE [LARGE SCALE GENOMIC DNA]</scope>
    <source>
        <strain evidence="3 4">LmjM3</strain>
    </source>
</reference>
<name>A0A0R3LUG7_9BRAD</name>
<dbReference type="OrthoDB" id="9763697at2"/>
<feature type="domain" description="DUF4132" evidence="1">
    <location>
        <begin position="696"/>
        <end position="877"/>
    </location>
</feature>
<gene>
    <name evidence="3" type="ORF">CP49_31325</name>
</gene>
<evidence type="ECO:0000313" key="4">
    <source>
        <dbReference type="Proteomes" id="UP000051913"/>
    </source>
</evidence>
<dbReference type="RefSeq" id="WP_057850621.1">
    <property type="nucleotide sequence ID" value="NZ_LLXX01000079.1"/>
</dbReference>
<dbReference type="Pfam" id="PF24879">
    <property type="entry name" value="DUF7737"/>
    <property type="match status" value="1"/>
</dbReference>
<dbReference type="Proteomes" id="UP000051913">
    <property type="component" value="Unassembled WGS sequence"/>
</dbReference>
<evidence type="ECO:0000313" key="3">
    <source>
        <dbReference type="EMBL" id="KRR08438.1"/>
    </source>
</evidence>
<dbReference type="InterPro" id="IPR056639">
    <property type="entry name" value="DUF7737"/>
</dbReference>
<feature type="domain" description="DUF7737" evidence="2">
    <location>
        <begin position="1016"/>
        <end position="1115"/>
    </location>
</feature>
<dbReference type="AlphaFoldDB" id="A0A0R3LUG7"/>
<dbReference type="STRING" id="1518501.CQ10_06570"/>
<dbReference type="Pfam" id="PF13569">
    <property type="entry name" value="DUF4132"/>
    <property type="match status" value="1"/>
</dbReference>
<dbReference type="InterPro" id="IPR025406">
    <property type="entry name" value="DUF4132"/>
</dbReference>
<organism evidence="3 4">
    <name type="scientific">Bradyrhizobium valentinum</name>
    <dbReference type="NCBI Taxonomy" id="1518501"/>
    <lineage>
        <taxon>Bacteria</taxon>
        <taxon>Pseudomonadati</taxon>
        <taxon>Pseudomonadota</taxon>
        <taxon>Alphaproteobacteria</taxon>
        <taxon>Hyphomicrobiales</taxon>
        <taxon>Nitrobacteraceae</taxon>
        <taxon>Bradyrhizobium</taxon>
    </lineage>
</organism>
<sequence length="1117" mass="122820">MSDHRTNIAPELLTALHEARDAMFASAALRDKNEHDSLASKRDHARLMPGADRQSVADLGALFDLAAARTPRVWFSLRWVTEDEAKKSRAAIRALPAERRASLFRHLLAVKAHLGWDGELEIYANGFPVHAPEGDVWLFEKFCEGVMMALCDTGYPVDAELATRTLDWLAHHCPQGYDLKNMAGRNYWKKSLGAVKGIAQAVAKGMALPDVARRDALIVFDRYHDISADARDTLLAKGGTLEPAAKALLDISGYGRQDTFFQRMQAIAPTRVAAARCGDFSDANWALYRDFHREVRALVDDVKRAFADGFASPSWLSDPEAFRATFDVSDDEMAWQWWTLEGSTSSPTPEILARPGFAALRESKGLQRVAEASFRSYADAELEDFQRFARGEINPSPFTFDGEGVPDIAAFTFEGADGEGRFLDHLVSLDATKPSAKWLKATDEHLARIGVDKALGGFVRWLGHLHDHSLDAVDWNYTSEATMAFSTLWRLCDGFARSSCHRSPQLALRRLALDSLWSAGVFVGPHHSSTADYARSDAENRLRRPMSEPCVAVARGVVWAMSRIDDARVPTLLEAAGREFYFKKFGDFRSKVAGNAVLWSLGQIGTLEAAYALARLRRAIRDKSVAKLVDTALEAAGARVGIGLDDMQDLATSDYGIGPDGTRTEMLGTFAVTLAVVSSRKATLMSLDTSAPKARRKRGIPKAALTDENANALADELAEAEADIALLLPEARARLQSAWRRDRCWRLADWRERLLENGLVATLSRRLIWRFNTGSVALDGIPRGDGTILLADGETLPLPGPEASVRLWHPLAERVGAVTAWRERLKASEIRQPFAQAWRASYVVTDAERETRTYSNRFAGHILHQPPLIAILRKRGWIAASRVAYDERSDAKPNRLLLPAFGVAAEFWFSGVGAPSTPEDYGAPNYEYVTTDRLMFHALDAKSVAAEPLPLDQVPAMAFSETLCDLESAIDATSVAADRFWSDRGADARRPLSEVPGAARYRDAFASANRGEAQAVRKAFLESLLPSLSIAESCHFAGDWLIVDGKRMTYRIHLGSGASQLAASGRHLCIVPTAGEDDLGFLSFEGDATTALILSKAMLLAQDDRIEDPTILSQLAP</sequence>
<proteinExistence type="predicted"/>
<protein>
    <submittedName>
        <fullName evidence="3">Uncharacterized protein</fullName>
    </submittedName>
</protein>
<dbReference type="EMBL" id="LLXX01000079">
    <property type="protein sequence ID" value="KRR08438.1"/>
    <property type="molecule type" value="Genomic_DNA"/>
</dbReference>
<comment type="caution">
    <text evidence="3">The sequence shown here is derived from an EMBL/GenBank/DDBJ whole genome shotgun (WGS) entry which is preliminary data.</text>
</comment>
<keyword evidence="4" id="KW-1185">Reference proteome</keyword>
<evidence type="ECO:0000259" key="2">
    <source>
        <dbReference type="Pfam" id="PF24879"/>
    </source>
</evidence>